<protein>
    <submittedName>
        <fullName evidence="1">Uncharacterized protein</fullName>
    </submittedName>
</protein>
<name>A0A0E9WQ56_ANGAN</name>
<reference evidence="1" key="1">
    <citation type="submission" date="2014-11" db="EMBL/GenBank/DDBJ databases">
        <authorList>
            <person name="Amaro Gonzalez C."/>
        </authorList>
    </citation>
    <scope>NUCLEOTIDE SEQUENCE</scope>
</reference>
<accession>A0A0E9WQ56</accession>
<evidence type="ECO:0000313" key="1">
    <source>
        <dbReference type="EMBL" id="JAH91710.1"/>
    </source>
</evidence>
<proteinExistence type="predicted"/>
<dbReference type="AlphaFoldDB" id="A0A0E9WQ56"/>
<organism evidence="1">
    <name type="scientific">Anguilla anguilla</name>
    <name type="common">European freshwater eel</name>
    <name type="synonym">Muraena anguilla</name>
    <dbReference type="NCBI Taxonomy" id="7936"/>
    <lineage>
        <taxon>Eukaryota</taxon>
        <taxon>Metazoa</taxon>
        <taxon>Chordata</taxon>
        <taxon>Craniata</taxon>
        <taxon>Vertebrata</taxon>
        <taxon>Euteleostomi</taxon>
        <taxon>Actinopterygii</taxon>
        <taxon>Neopterygii</taxon>
        <taxon>Teleostei</taxon>
        <taxon>Anguilliformes</taxon>
        <taxon>Anguillidae</taxon>
        <taxon>Anguilla</taxon>
    </lineage>
</organism>
<reference evidence="1" key="2">
    <citation type="journal article" date="2015" name="Fish Shellfish Immunol.">
        <title>Early steps in the European eel (Anguilla anguilla)-Vibrio vulnificus interaction in the gills: Role of the RtxA13 toxin.</title>
        <authorList>
            <person name="Callol A."/>
            <person name="Pajuelo D."/>
            <person name="Ebbesson L."/>
            <person name="Teles M."/>
            <person name="MacKenzie S."/>
            <person name="Amaro C."/>
        </authorList>
    </citation>
    <scope>NUCLEOTIDE SEQUENCE</scope>
</reference>
<sequence length="67" mass="7545">MQVRTMWPLLPARPDVLGEVWRNISKPLELFVPLLHFSDISQVSLSPHPTKAMPCCAGGHCHSLELR</sequence>
<dbReference type="EMBL" id="GBXM01016867">
    <property type="protein sequence ID" value="JAH91710.1"/>
    <property type="molecule type" value="Transcribed_RNA"/>
</dbReference>